<protein>
    <submittedName>
        <fullName evidence="1">Uncharacterized protein</fullName>
    </submittedName>
</protein>
<reference evidence="1 2" key="1">
    <citation type="submission" date="2016-01" db="EMBL/GenBank/DDBJ databases">
        <authorList>
            <person name="Oliw E.H."/>
        </authorList>
    </citation>
    <scope>NUCLEOTIDE SEQUENCE [LARGE SCALE GENOMIC DNA]</scope>
    <source>
        <strain evidence="1">LMG 27134</strain>
    </source>
</reference>
<proteinExistence type="predicted"/>
<name>A0A158K402_9BURK</name>
<dbReference type="AlphaFoldDB" id="A0A158K402"/>
<organism evidence="1 2">
    <name type="scientific">Caballeronia udeis</name>
    <dbReference type="NCBI Taxonomy" id="1232866"/>
    <lineage>
        <taxon>Bacteria</taxon>
        <taxon>Pseudomonadati</taxon>
        <taxon>Pseudomonadota</taxon>
        <taxon>Betaproteobacteria</taxon>
        <taxon>Burkholderiales</taxon>
        <taxon>Burkholderiaceae</taxon>
        <taxon>Caballeronia</taxon>
    </lineage>
</organism>
<dbReference type="Proteomes" id="UP000054683">
    <property type="component" value="Unassembled WGS sequence"/>
</dbReference>
<evidence type="ECO:0000313" key="1">
    <source>
        <dbReference type="EMBL" id="SAL75695.1"/>
    </source>
</evidence>
<evidence type="ECO:0000313" key="2">
    <source>
        <dbReference type="Proteomes" id="UP000054683"/>
    </source>
</evidence>
<gene>
    <name evidence="1" type="ORF">AWB69_09330</name>
</gene>
<dbReference type="EMBL" id="FCOK02000233">
    <property type="protein sequence ID" value="SAL75695.1"/>
    <property type="molecule type" value="Genomic_DNA"/>
</dbReference>
<accession>A0A158K402</accession>
<sequence length="71" mass="7905">MSFAYRSFFVYQENQFGVDNCISSRSVLVLTALLPMKLIWRIFALGPSATENRICTRLRSTGVTVVVTSAA</sequence>